<evidence type="ECO:0000313" key="1">
    <source>
        <dbReference type="EMBL" id="RKR79806.1"/>
    </source>
</evidence>
<proteinExistence type="predicted"/>
<sequence length="102" mass="10732">MRVEILYVEGCPNWVAAVERVRAAAAKIGRTDLEIGVRRIGSDAEAAASPFAGSPTILIDGADAFDDALHVDQLACRLYRTEAGASGLPSVDQLADVLHARG</sequence>
<dbReference type="AlphaFoldDB" id="A0A495ISN0"/>
<comment type="caution">
    <text evidence="1">The sequence shown here is derived from an EMBL/GenBank/DDBJ whole genome shotgun (WGS) entry which is preliminary data.</text>
</comment>
<evidence type="ECO:0000313" key="2">
    <source>
        <dbReference type="Proteomes" id="UP000274762"/>
    </source>
</evidence>
<name>A0A495ISN0_WILMA</name>
<dbReference type="Proteomes" id="UP000274762">
    <property type="component" value="Unassembled WGS sequence"/>
</dbReference>
<organism evidence="1 2">
    <name type="scientific">Williamsia marianensis</name>
    <dbReference type="NCBI Taxonomy" id="85044"/>
    <lineage>
        <taxon>Bacteria</taxon>
        <taxon>Bacillati</taxon>
        <taxon>Actinomycetota</taxon>
        <taxon>Actinomycetes</taxon>
        <taxon>Mycobacteriales</taxon>
        <taxon>Nocardiaceae</taxon>
        <taxon>Williamsia</taxon>
    </lineage>
</organism>
<accession>A0A495ISN0</accession>
<evidence type="ECO:0008006" key="3">
    <source>
        <dbReference type="Google" id="ProtNLM"/>
    </source>
</evidence>
<gene>
    <name evidence="1" type="ORF">DFJ75_4946</name>
</gene>
<dbReference type="EMBL" id="RBKV01000002">
    <property type="protein sequence ID" value="RKR79806.1"/>
    <property type="molecule type" value="Genomic_DNA"/>
</dbReference>
<reference evidence="1 2" key="1">
    <citation type="submission" date="2018-10" db="EMBL/GenBank/DDBJ databases">
        <title>Sequencing the genomes of 1000 actinobacteria strains.</title>
        <authorList>
            <person name="Klenk H.-P."/>
        </authorList>
    </citation>
    <scope>NUCLEOTIDE SEQUENCE [LARGE SCALE GENOMIC DNA]</scope>
    <source>
        <strain evidence="1 2">DSM 44343</strain>
    </source>
</reference>
<protein>
    <recommendedName>
        <fullName evidence="3">Alkylmercury lyase-like protein</fullName>
    </recommendedName>
</protein>